<reference evidence="2 3" key="1">
    <citation type="submission" date="2021-05" db="EMBL/GenBank/DDBJ databases">
        <title>Description of Cellulomonas sp. DKR-3 sp. nov.</title>
        <authorList>
            <person name="Dahal R.H."/>
            <person name="Chaudhary D.K."/>
        </authorList>
    </citation>
    <scope>NUCLEOTIDE SEQUENCE [LARGE SCALE GENOMIC DNA]</scope>
    <source>
        <strain evidence="2 3">DKR-3</strain>
    </source>
</reference>
<feature type="region of interest" description="Disordered" evidence="1">
    <location>
        <begin position="275"/>
        <end position="315"/>
    </location>
</feature>
<sequence>MGNKSLNAFIDYEYRRVKGEPSADLFKALRPSKAGASAVTKRYAYERLLWHIKEKAGDRLVFPSQDTLAGTLAVDARSVRRALSDLEAAGLIYPGQRNDRTKGVTSTVYYVVDVIGERAALDRWKEEAVRAASAKRVRDDTGDSVPEFDDTDLRRDADLAVETARADIEAAHAGAYATDGRILAVLTGTAPADIPVYKSFRENAAAKRKSKGRIRDAAATRGVENPDAFAAEVVASLGAGAAQSRRAIDEFVNAGRLEELLPPPVEYPYLQVVPDASPDEQGLAPQDPPAWLNEDGATAAPDDSAPRARSVPMPPALRAQVDALRSA</sequence>
<dbReference type="RefSeq" id="WP_214352461.1">
    <property type="nucleotide sequence ID" value="NZ_JAHBOH010000002.1"/>
</dbReference>
<organism evidence="2 3">
    <name type="scientific">Cellulomonas fulva</name>
    <dbReference type="NCBI Taxonomy" id="2835530"/>
    <lineage>
        <taxon>Bacteria</taxon>
        <taxon>Bacillati</taxon>
        <taxon>Actinomycetota</taxon>
        <taxon>Actinomycetes</taxon>
        <taxon>Micrococcales</taxon>
        <taxon>Cellulomonadaceae</taxon>
        <taxon>Cellulomonas</taxon>
    </lineage>
</organism>
<dbReference type="Proteomes" id="UP000722125">
    <property type="component" value="Unassembled WGS sequence"/>
</dbReference>
<name>A0ABS5U247_9CELL</name>
<evidence type="ECO:0000313" key="2">
    <source>
        <dbReference type="EMBL" id="MBT0995476.1"/>
    </source>
</evidence>
<dbReference type="Gene3D" id="1.10.10.10">
    <property type="entry name" value="Winged helix-like DNA-binding domain superfamily/Winged helix DNA-binding domain"/>
    <property type="match status" value="1"/>
</dbReference>
<proteinExistence type="predicted"/>
<dbReference type="Pfam" id="PF13730">
    <property type="entry name" value="HTH_36"/>
    <property type="match status" value="1"/>
</dbReference>
<dbReference type="InterPro" id="IPR036388">
    <property type="entry name" value="WH-like_DNA-bd_sf"/>
</dbReference>
<evidence type="ECO:0000256" key="1">
    <source>
        <dbReference type="SAM" id="MobiDB-lite"/>
    </source>
</evidence>
<gene>
    <name evidence="2" type="ORF">KIN34_14410</name>
</gene>
<comment type="caution">
    <text evidence="2">The sequence shown here is derived from an EMBL/GenBank/DDBJ whole genome shotgun (WGS) entry which is preliminary data.</text>
</comment>
<dbReference type="EMBL" id="JAHBOH010000002">
    <property type="protein sequence ID" value="MBT0995476.1"/>
    <property type="molecule type" value="Genomic_DNA"/>
</dbReference>
<accession>A0ABS5U247</accession>
<evidence type="ECO:0000313" key="3">
    <source>
        <dbReference type="Proteomes" id="UP000722125"/>
    </source>
</evidence>
<protein>
    <submittedName>
        <fullName evidence="2">GntR family transcriptional regulator</fullName>
    </submittedName>
</protein>
<keyword evidence="3" id="KW-1185">Reference proteome</keyword>